<evidence type="ECO:0000313" key="2">
    <source>
        <dbReference type="EMBL" id="KAK9780419.1"/>
    </source>
</evidence>
<comment type="caution">
    <text evidence="2">The sequence shown here is derived from an EMBL/GenBank/DDBJ whole genome shotgun (WGS) entry which is preliminary data.</text>
</comment>
<reference evidence="2 3" key="1">
    <citation type="submission" date="2024-02" db="EMBL/GenBank/DDBJ databases">
        <title>First draft genome assembly of two strains of Seiridium cardinale.</title>
        <authorList>
            <person name="Emiliani G."/>
            <person name="Scali E."/>
        </authorList>
    </citation>
    <scope>NUCLEOTIDE SEQUENCE [LARGE SCALE GENOMIC DNA]</scope>
    <source>
        <strain evidence="2 3">BM-138-000479</strain>
    </source>
</reference>
<accession>A0ABR2Y3E9</accession>
<evidence type="ECO:0000313" key="3">
    <source>
        <dbReference type="Proteomes" id="UP001465668"/>
    </source>
</evidence>
<feature type="chain" id="PRO_5047325427" evidence="1">
    <location>
        <begin position="22"/>
        <end position="155"/>
    </location>
</feature>
<evidence type="ECO:0000256" key="1">
    <source>
        <dbReference type="SAM" id="SignalP"/>
    </source>
</evidence>
<organism evidence="2 3">
    <name type="scientific">Seiridium cardinale</name>
    <dbReference type="NCBI Taxonomy" id="138064"/>
    <lineage>
        <taxon>Eukaryota</taxon>
        <taxon>Fungi</taxon>
        <taxon>Dikarya</taxon>
        <taxon>Ascomycota</taxon>
        <taxon>Pezizomycotina</taxon>
        <taxon>Sordariomycetes</taxon>
        <taxon>Xylariomycetidae</taxon>
        <taxon>Amphisphaeriales</taxon>
        <taxon>Sporocadaceae</taxon>
        <taxon>Seiridium</taxon>
    </lineage>
</organism>
<feature type="signal peptide" evidence="1">
    <location>
        <begin position="1"/>
        <end position="21"/>
    </location>
</feature>
<keyword evidence="3" id="KW-1185">Reference proteome</keyword>
<keyword evidence="1" id="KW-0732">Signal</keyword>
<gene>
    <name evidence="2" type="ORF">SCAR479_02534</name>
</gene>
<protein>
    <submittedName>
        <fullName evidence="2">Uncharacterized protein</fullName>
    </submittedName>
</protein>
<sequence length="155" mass="17605">MQYFATILTSIAMSFIGVSLADFSMYLVPDVVVDGTTVEGYKFIDGEPTCERLKSATTFYGYDDVSGDNWGVRVEWGTERDTWQEVEYNLHELGHYTWYADRNSKLYDLSNIVVGSCNRIRSSEEHRACDTIVATEQMACKTFITPKFDKNSLGT</sequence>
<proteinExistence type="predicted"/>
<dbReference type="Proteomes" id="UP001465668">
    <property type="component" value="Unassembled WGS sequence"/>
</dbReference>
<dbReference type="EMBL" id="JARVKM010000006">
    <property type="protein sequence ID" value="KAK9780419.1"/>
    <property type="molecule type" value="Genomic_DNA"/>
</dbReference>
<name>A0ABR2Y3E9_9PEZI</name>